<keyword evidence="19" id="KW-1185">Reference proteome</keyword>
<evidence type="ECO:0000256" key="1">
    <source>
        <dbReference type="ARBA" id="ARBA00004371"/>
    </source>
</evidence>
<dbReference type="GO" id="GO:0006508">
    <property type="term" value="P:proteolysis"/>
    <property type="evidence" value="ECO:0007669"/>
    <property type="project" value="UniProtKB-KW"/>
</dbReference>
<evidence type="ECO:0000256" key="6">
    <source>
        <dbReference type="ARBA" id="ARBA00022807"/>
    </source>
</evidence>
<dbReference type="PROSITE" id="PS00139">
    <property type="entry name" value="THIOL_PROTEASE_CYS"/>
    <property type="match status" value="1"/>
</dbReference>
<evidence type="ECO:0000313" key="19">
    <source>
        <dbReference type="Proteomes" id="UP000694620"/>
    </source>
</evidence>
<dbReference type="Ensembl" id="ENSECRT00000007990.1">
    <property type="protein sequence ID" value="ENSECRP00000007866.1"/>
    <property type="gene ID" value="ENSECRG00000005247.1"/>
</dbReference>
<dbReference type="InterPro" id="IPR039417">
    <property type="entry name" value="Peptidase_C1A_papain-like"/>
</dbReference>
<dbReference type="EC" id="3.4.22.42" evidence="13"/>
<feature type="chain" id="PRO_5034099470" description="Cathepsin O" evidence="15">
    <location>
        <begin position="34"/>
        <end position="359"/>
    </location>
</feature>
<dbReference type="Proteomes" id="UP000694620">
    <property type="component" value="Chromosome 5"/>
</dbReference>
<feature type="domain" description="Peptidase C1A papain C-terminal" evidence="16">
    <location>
        <begin position="147"/>
        <end position="358"/>
    </location>
</feature>
<dbReference type="InterPro" id="IPR025660">
    <property type="entry name" value="Pept_his_AS"/>
</dbReference>
<evidence type="ECO:0000259" key="17">
    <source>
        <dbReference type="SMART" id="SM00848"/>
    </source>
</evidence>
<evidence type="ECO:0000256" key="14">
    <source>
        <dbReference type="ARBA" id="ARBA00072046"/>
    </source>
</evidence>
<proteinExistence type="inferred from homology"/>
<evidence type="ECO:0000313" key="18">
    <source>
        <dbReference type="Ensembl" id="ENSECRP00000007866.1"/>
    </source>
</evidence>
<dbReference type="CDD" id="cd02248">
    <property type="entry name" value="Peptidase_C1A"/>
    <property type="match status" value="1"/>
</dbReference>
<evidence type="ECO:0000256" key="5">
    <source>
        <dbReference type="ARBA" id="ARBA00022801"/>
    </source>
</evidence>
<evidence type="ECO:0000256" key="9">
    <source>
        <dbReference type="ARBA" id="ARBA00023180"/>
    </source>
</evidence>
<dbReference type="InterPro" id="IPR013128">
    <property type="entry name" value="Peptidase_C1A"/>
</dbReference>
<keyword evidence="5" id="KW-0378">Hydrolase</keyword>
<dbReference type="GO" id="GO:0008234">
    <property type="term" value="F:cysteine-type peptidase activity"/>
    <property type="evidence" value="ECO:0007669"/>
    <property type="project" value="UniProtKB-KW"/>
</dbReference>
<dbReference type="Gene3D" id="3.90.70.10">
    <property type="entry name" value="Cysteine proteinases"/>
    <property type="match status" value="1"/>
</dbReference>
<keyword evidence="3" id="KW-0645">Protease</keyword>
<evidence type="ECO:0000256" key="13">
    <source>
        <dbReference type="ARBA" id="ARBA00066464"/>
    </source>
</evidence>
<reference evidence="18" key="1">
    <citation type="submission" date="2021-06" db="EMBL/GenBank/DDBJ databases">
        <authorList>
            <consortium name="Wellcome Sanger Institute Data Sharing"/>
        </authorList>
    </citation>
    <scope>NUCLEOTIDE SEQUENCE [LARGE SCALE GENOMIC DNA]</scope>
</reference>
<evidence type="ECO:0000256" key="2">
    <source>
        <dbReference type="ARBA" id="ARBA00008455"/>
    </source>
</evidence>
<dbReference type="PRINTS" id="PR00705">
    <property type="entry name" value="PAPAIN"/>
</dbReference>
<comment type="function">
    <text evidence="12">Proteolytic enzyme possibly involved in normal cellular protein degradation and turnover.</text>
</comment>
<dbReference type="InterPro" id="IPR038765">
    <property type="entry name" value="Papain-like_cys_pep_sf"/>
</dbReference>
<reference evidence="18" key="3">
    <citation type="submission" date="2025-09" db="UniProtKB">
        <authorList>
            <consortium name="Ensembl"/>
        </authorList>
    </citation>
    <scope>IDENTIFICATION</scope>
</reference>
<sequence length="359" mass="40106">MSALLRWTARSTLTTNGALALALALLCATLVAPIPEPIKVDQQPVHPLSSLATESDDAYNTFQERYNRSYEPETNQFSRRLKAFQESLKRHSHLNSFSYDGNGSARYGINQFSDLSPQEFKDKYLRSRSELCPKYGHLEDRNYNVDLPSRFDWRDKNVVTPVRSQQMCGGCWAFSVIEGIETAYAVKGNPLVELSVQQVIDCSYRNQGCNGGSTISALYWLNQTHVKLVKESEYPFKAVTGTCHFPPSSFGVSIKDYVAYDFSDREDVMMGKLIEFGPLVVTVDALSWQDYLGGIIQHHCSSQEANHAVLITGFDRTGSVPYWIVRNSWGASWGNEGYAYVKIGENVCGIADTVSAAIV</sequence>
<keyword evidence="4 15" id="KW-0732">Signal</keyword>
<dbReference type="InterPro" id="IPR000668">
    <property type="entry name" value="Peptidase_C1A_C"/>
</dbReference>
<evidence type="ECO:0000256" key="4">
    <source>
        <dbReference type="ARBA" id="ARBA00022729"/>
    </source>
</evidence>
<dbReference type="InterPro" id="IPR013201">
    <property type="entry name" value="Prot_inhib_I29"/>
</dbReference>
<dbReference type="GO" id="GO:0005764">
    <property type="term" value="C:lysosome"/>
    <property type="evidence" value="ECO:0007669"/>
    <property type="project" value="UniProtKB-SubCell"/>
</dbReference>
<dbReference type="GeneID" id="114652325"/>
<dbReference type="PROSITE" id="PS00639">
    <property type="entry name" value="THIOL_PROTEASE_HIS"/>
    <property type="match status" value="1"/>
</dbReference>
<feature type="signal peptide" evidence="15">
    <location>
        <begin position="1"/>
        <end position="33"/>
    </location>
</feature>
<dbReference type="PANTHER" id="PTHR12411">
    <property type="entry name" value="CYSTEINE PROTEASE FAMILY C1-RELATED"/>
    <property type="match status" value="1"/>
</dbReference>
<gene>
    <name evidence="18" type="primary">CTSO</name>
    <name evidence="18" type="synonym">ctso</name>
</gene>
<name>A0A8C4X698_ERPCA</name>
<dbReference type="InterPro" id="IPR000169">
    <property type="entry name" value="Pept_cys_AS"/>
</dbReference>
<dbReference type="GeneTree" id="ENSGT00940000159253"/>
<evidence type="ECO:0000256" key="8">
    <source>
        <dbReference type="ARBA" id="ARBA00023157"/>
    </source>
</evidence>
<evidence type="ECO:0000256" key="12">
    <source>
        <dbReference type="ARBA" id="ARBA00053492"/>
    </source>
</evidence>
<reference evidence="18" key="2">
    <citation type="submission" date="2025-08" db="UniProtKB">
        <authorList>
            <consortium name="Ensembl"/>
        </authorList>
    </citation>
    <scope>IDENTIFICATION</scope>
</reference>
<evidence type="ECO:0000256" key="11">
    <source>
        <dbReference type="ARBA" id="ARBA00051025"/>
    </source>
</evidence>
<dbReference type="AlphaFoldDB" id="A0A8C4X698"/>
<dbReference type="FunFam" id="3.90.70.10:FF:000079">
    <property type="entry name" value="Cathepsin O"/>
    <property type="match status" value="1"/>
</dbReference>
<comment type="subcellular location">
    <subcellularLocation>
        <location evidence="1">Lysosome</location>
    </subcellularLocation>
</comment>
<dbReference type="SUPFAM" id="SSF54001">
    <property type="entry name" value="Cysteine proteinases"/>
    <property type="match status" value="1"/>
</dbReference>
<dbReference type="OrthoDB" id="498368at2759"/>
<evidence type="ECO:0000259" key="16">
    <source>
        <dbReference type="SMART" id="SM00645"/>
    </source>
</evidence>
<dbReference type="Pfam" id="PF00112">
    <property type="entry name" value="Peptidase_C1"/>
    <property type="match status" value="1"/>
</dbReference>
<accession>A0A8C4X698</accession>
<dbReference type="RefSeq" id="XP_028658501.1">
    <property type="nucleotide sequence ID" value="XM_028802668.2"/>
</dbReference>
<keyword evidence="8" id="KW-1015">Disulfide bond</keyword>
<keyword evidence="7" id="KW-0865">Zymogen</keyword>
<dbReference type="Pfam" id="PF08246">
    <property type="entry name" value="Inhibitor_I29"/>
    <property type="match status" value="1"/>
</dbReference>
<protein>
    <recommendedName>
        <fullName evidence="14">Cathepsin O</fullName>
        <ecNumber evidence="13">3.4.22.42</ecNumber>
    </recommendedName>
</protein>
<evidence type="ECO:0000256" key="3">
    <source>
        <dbReference type="ARBA" id="ARBA00022670"/>
    </source>
</evidence>
<dbReference type="SMART" id="SM00848">
    <property type="entry name" value="Inhibitor_I29"/>
    <property type="match status" value="1"/>
</dbReference>
<dbReference type="SMART" id="SM00645">
    <property type="entry name" value="Pept_C1"/>
    <property type="match status" value="1"/>
</dbReference>
<evidence type="ECO:0000256" key="7">
    <source>
        <dbReference type="ARBA" id="ARBA00023145"/>
    </source>
</evidence>
<organism evidence="18 19">
    <name type="scientific">Erpetoichthys calabaricus</name>
    <name type="common">Rope fish</name>
    <name type="synonym">Calamoichthys calabaricus</name>
    <dbReference type="NCBI Taxonomy" id="27687"/>
    <lineage>
        <taxon>Eukaryota</taxon>
        <taxon>Metazoa</taxon>
        <taxon>Chordata</taxon>
        <taxon>Craniata</taxon>
        <taxon>Vertebrata</taxon>
        <taxon>Euteleostomi</taxon>
        <taxon>Actinopterygii</taxon>
        <taxon>Polypteriformes</taxon>
        <taxon>Polypteridae</taxon>
        <taxon>Erpetoichthys</taxon>
    </lineage>
</organism>
<keyword evidence="10" id="KW-0458">Lysosome</keyword>
<evidence type="ECO:0000256" key="10">
    <source>
        <dbReference type="ARBA" id="ARBA00023228"/>
    </source>
</evidence>
<feature type="domain" description="Cathepsin propeptide inhibitor" evidence="17">
    <location>
        <begin position="59"/>
        <end position="120"/>
    </location>
</feature>
<evidence type="ECO:0000256" key="15">
    <source>
        <dbReference type="SAM" id="SignalP"/>
    </source>
</evidence>
<comment type="similarity">
    <text evidence="2">Belongs to the peptidase C1 family.</text>
</comment>
<keyword evidence="9" id="KW-0325">Glycoprotein</keyword>
<keyword evidence="6" id="KW-0788">Thiol protease</keyword>
<comment type="catalytic activity">
    <reaction evidence="11">
        <text>The recombinant human enzyme hydrolyzes synthetic endopeptidase substrates including Z-Phe-Arg-NHMec and Z-Arg-Arg-NHMec.</text>
        <dbReference type="EC" id="3.4.22.42"/>
    </reaction>
</comment>